<organism evidence="2 3">
    <name type="scientific">Noviherbaspirillum aridicola</name>
    <dbReference type="NCBI Taxonomy" id="2849687"/>
    <lineage>
        <taxon>Bacteria</taxon>
        <taxon>Pseudomonadati</taxon>
        <taxon>Pseudomonadota</taxon>
        <taxon>Betaproteobacteria</taxon>
        <taxon>Burkholderiales</taxon>
        <taxon>Oxalobacteraceae</taxon>
        <taxon>Noviherbaspirillum</taxon>
    </lineage>
</organism>
<feature type="domain" description="CdiI immunity protein" evidence="1">
    <location>
        <begin position="21"/>
        <end position="110"/>
    </location>
</feature>
<gene>
    <name evidence="2" type="ORF">NCCP691_23510</name>
</gene>
<evidence type="ECO:0000313" key="2">
    <source>
        <dbReference type="EMBL" id="GIZ52337.1"/>
    </source>
</evidence>
<sequence>MTILMSRDQRRSYPVNLEQVYPSLHQFFGGYFHEDFNLEFKDEEDAINTFLTDEPLEKISSSLAELDQVLEVEIIEEEASRYLEDFGSAYYPAARGRTALEWLKHVRERLASYVSSKSNADQ</sequence>
<evidence type="ECO:0000313" key="3">
    <source>
        <dbReference type="Proteomes" id="UP000887222"/>
    </source>
</evidence>
<protein>
    <recommendedName>
        <fullName evidence="1">CdiI immunity protein domain-containing protein</fullName>
    </recommendedName>
</protein>
<accession>A0ABQ4Q5L2</accession>
<dbReference type="EMBL" id="BPMK01000009">
    <property type="protein sequence ID" value="GIZ52337.1"/>
    <property type="molecule type" value="Genomic_DNA"/>
</dbReference>
<dbReference type="InterPro" id="IPR041129">
    <property type="entry name" value="CdiI_2"/>
</dbReference>
<evidence type="ECO:0000259" key="1">
    <source>
        <dbReference type="Pfam" id="PF18593"/>
    </source>
</evidence>
<dbReference type="Pfam" id="PF18593">
    <property type="entry name" value="CdiI_2"/>
    <property type="match status" value="1"/>
</dbReference>
<dbReference type="Proteomes" id="UP000887222">
    <property type="component" value="Unassembled WGS sequence"/>
</dbReference>
<reference evidence="2 3" key="1">
    <citation type="journal article" date="2022" name="Int. J. Syst. Evol. Microbiol.">
        <title>Noviherbaspirillum aridicola sp. nov., isolated from an arid soil in Pakistan.</title>
        <authorList>
            <person name="Khan I.U."/>
            <person name="Saqib M."/>
            <person name="Amin A."/>
            <person name="Hussain F."/>
            <person name="Li L."/>
            <person name="Liu Y.H."/>
            <person name="Fang B.Z."/>
            <person name="Ahmed I."/>
            <person name="Li W.J."/>
        </authorList>
    </citation>
    <scope>NUCLEOTIDE SEQUENCE [LARGE SCALE GENOMIC DNA]</scope>
    <source>
        <strain evidence="2 3">NCCP-691</strain>
    </source>
</reference>
<proteinExistence type="predicted"/>
<name>A0ABQ4Q5L2_9BURK</name>
<comment type="caution">
    <text evidence="2">The sequence shown here is derived from an EMBL/GenBank/DDBJ whole genome shotgun (WGS) entry which is preliminary data.</text>
</comment>
<keyword evidence="3" id="KW-1185">Reference proteome</keyword>